<evidence type="ECO:0000313" key="1">
    <source>
        <dbReference type="EMBL" id="GJH22441.1"/>
    </source>
</evidence>
<name>A0ACB5R5I0_9BURK</name>
<gene>
    <name evidence="1" type="ORF">CBA19CS22_37885</name>
</gene>
<dbReference type="EMBL" id="BPUR01000041">
    <property type="protein sequence ID" value="GJH22441.1"/>
    <property type="molecule type" value="Genomic_DNA"/>
</dbReference>
<accession>A0ACB5R5I0</accession>
<reference evidence="1" key="1">
    <citation type="submission" date="2021-09" db="EMBL/GenBank/DDBJ databases">
        <title>Isolation and characterization of 3-chlorobenzoate degrading bacteria from soils in Shizuoka.</title>
        <authorList>
            <person name="Ifat A."/>
            <person name="Ogawa N."/>
            <person name="Kimbara K."/>
            <person name="Moriuchi R."/>
            <person name="Dohra H."/>
            <person name="Shintani M."/>
        </authorList>
    </citation>
    <scope>NUCLEOTIDE SEQUENCE</scope>
    <source>
        <strain evidence="1">19CS2-2</strain>
    </source>
</reference>
<organism evidence="1 2">
    <name type="scientific">Caballeronia novacaledonica</name>
    <dbReference type="NCBI Taxonomy" id="1544861"/>
    <lineage>
        <taxon>Bacteria</taxon>
        <taxon>Pseudomonadati</taxon>
        <taxon>Pseudomonadota</taxon>
        <taxon>Betaproteobacteria</taxon>
        <taxon>Burkholderiales</taxon>
        <taxon>Burkholderiaceae</taxon>
        <taxon>Caballeronia</taxon>
    </lineage>
</organism>
<protein>
    <submittedName>
        <fullName evidence="1">Uncharacterized protein</fullName>
    </submittedName>
</protein>
<sequence length="64" mass="6968">MTDAEIISDALKHYAARAIGEAGAMKDPAYRFPTGGRPSAKQVAEALRLAERARQLWLNQQGKA</sequence>
<dbReference type="Proteomes" id="UP001055013">
    <property type="component" value="Unassembled WGS sequence"/>
</dbReference>
<evidence type="ECO:0000313" key="2">
    <source>
        <dbReference type="Proteomes" id="UP001055013"/>
    </source>
</evidence>
<proteinExistence type="predicted"/>
<keyword evidence="2" id="KW-1185">Reference proteome</keyword>
<comment type="caution">
    <text evidence="1">The sequence shown here is derived from an EMBL/GenBank/DDBJ whole genome shotgun (WGS) entry which is preliminary data.</text>
</comment>